<gene>
    <name evidence="1" type="ORF">UFOPK4306_00365</name>
</gene>
<evidence type="ECO:0000313" key="1">
    <source>
        <dbReference type="EMBL" id="CAB5054931.1"/>
    </source>
</evidence>
<protein>
    <submittedName>
        <fullName evidence="1">Unannotated protein</fullName>
    </submittedName>
</protein>
<proteinExistence type="predicted"/>
<accession>A0A6J7TN46</accession>
<sequence>MRALTAQHSNETACRIVERGLVKTVRVLVRRGVLHPGIPIVEHDDLVEADDACGLLELERSEFGEADLLLLLAQPMERAS</sequence>
<organism evidence="1">
    <name type="scientific">freshwater metagenome</name>
    <dbReference type="NCBI Taxonomy" id="449393"/>
    <lineage>
        <taxon>unclassified sequences</taxon>
        <taxon>metagenomes</taxon>
        <taxon>ecological metagenomes</taxon>
    </lineage>
</organism>
<reference evidence="1" key="1">
    <citation type="submission" date="2020-05" db="EMBL/GenBank/DDBJ databases">
        <authorList>
            <person name="Chiriac C."/>
            <person name="Salcher M."/>
            <person name="Ghai R."/>
            <person name="Kavagutti S V."/>
        </authorList>
    </citation>
    <scope>NUCLEOTIDE SEQUENCE</scope>
</reference>
<dbReference type="EMBL" id="CAFBQP010000009">
    <property type="protein sequence ID" value="CAB5054931.1"/>
    <property type="molecule type" value="Genomic_DNA"/>
</dbReference>
<name>A0A6J7TN46_9ZZZZ</name>
<dbReference type="AlphaFoldDB" id="A0A6J7TN46"/>